<evidence type="ECO:0000313" key="4">
    <source>
        <dbReference type="EMBL" id="MFC4538807.1"/>
    </source>
</evidence>
<comment type="similarity">
    <text evidence="1">Belongs to the iron/ascorbate-dependent oxidoreductase family.</text>
</comment>
<gene>
    <name evidence="4" type="ORF">ACFO0U_08485</name>
</gene>
<feature type="domain" description="Fe2OG dioxygenase" evidence="3">
    <location>
        <begin position="148"/>
        <end position="257"/>
    </location>
</feature>
<feature type="compositionally biased region" description="Polar residues" evidence="2">
    <location>
        <begin position="76"/>
        <end position="85"/>
    </location>
</feature>
<evidence type="ECO:0000256" key="1">
    <source>
        <dbReference type="RuleBase" id="RU003682"/>
    </source>
</evidence>
<dbReference type="PROSITE" id="PS51471">
    <property type="entry name" value="FE2OG_OXY"/>
    <property type="match status" value="1"/>
</dbReference>
<evidence type="ECO:0000259" key="3">
    <source>
        <dbReference type="PROSITE" id="PS51471"/>
    </source>
</evidence>
<evidence type="ECO:0000256" key="2">
    <source>
        <dbReference type="SAM" id="MobiDB-lite"/>
    </source>
</evidence>
<keyword evidence="5" id="KW-1185">Reference proteome</keyword>
<reference evidence="5" key="1">
    <citation type="journal article" date="2019" name="Int. J. Syst. Evol. Microbiol.">
        <title>The Global Catalogue of Microorganisms (GCM) 10K type strain sequencing project: providing services to taxonomists for standard genome sequencing and annotation.</title>
        <authorList>
            <consortium name="The Broad Institute Genomics Platform"/>
            <consortium name="The Broad Institute Genome Sequencing Center for Infectious Disease"/>
            <person name="Wu L."/>
            <person name="Ma J."/>
        </authorList>
    </citation>
    <scope>NUCLEOTIDE SEQUENCE [LARGE SCALE GENOMIC DNA]</scope>
    <source>
        <strain evidence="5">CGMCC 1.12121</strain>
    </source>
</reference>
<dbReference type="Proteomes" id="UP001596030">
    <property type="component" value="Unassembled WGS sequence"/>
</dbReference>
<dbReference type="Gene3D" id="2.60.120.620">
    <property type="entry name" value="q2cbj1_9rhob like domain"/>
    <property type="match status" value="1"/>
</dbReference>
<comment type="caution">
    <text evidence="4">The sequence shown here is derived from an EMBL/GenBank/DDBJ whole genome shotgun (WGS) entry which is preliminary data.</text>
</comment>
<evidence type="ECO:0000313" key="5">
    <source>
        <dbReference type="Proteomes" id="UP001596030"/>
    </source>
</evidence>
<accession>A0ABV9D1D7</accession>
<feature type="region of interest" description="Disordered" evidence="2">
    <location>
        <begin position="67"/>
        <end position="100"/>
    </location>
</feature>
<name>A0ABV9D1D7_9GAMM</name>
<protein>
    <recommendedName>
        <fullName evidence="3">Fe2OG dioxygenase domain-containing protein</fullName>
    </recommendedName>
</protein>
<sequence>MSANTMQADDTALNGLIDLERYPIDQLDGERGRALIEQCREQLGEDGCVVLKGFVPDEALTRLERETERLSPEAHYNQTETNPYNSDGDPSLPASHPKNRFGDRTNGFVAGDRIDADTIIRQVYSHAGFQRFIARVVDMEEIHQYADPLADLVVNVLREGCQHPWHYDTNEFIVTMMTRQSQGGGRFEYAPGIRSPEGENFEGVEKVIDGDRSQIKSLDLQPGDLQIFFGRYSLHRVTPVEGDRERHTVIFAYAKEPGFIGRPERAKRIFGRMAPVHERLMEEGMQRSDSLAD</sequence>
<keyword evidence="1" id="KW-0479">Metal-binding</keyword>
<dbReference type="RefSeq" id="WP_246976836.1">
    <property type="nucleotide sequence ID" value="NZ_JAKGAN010000013.1"/>
</dbReference>
<organism evidence="4 5">
    <name type="scientific">Chromohalobacter sarecensis</name>
    <dbReference type="NCBI Taxonomy" id="245294"/>
    <lineage>
        <taxon>Bacteria</taxon>
        <taxon>Pseudomonadati</taxon>
        <taxon>Pseudomonadota</taxon>
        <taxon>Gammaproteobacteria</taxon>
        <taxon>Oceanospirillales</taxon>
        <taxon>Halomonadaceae</taxon>
        <taxon>Chromohalobacter</taxon>
    </lineage>
</organism>
<dbReference type="EMBL" id="JBHSEU010000012">
    <property type="protein sequence ID" value="MFC4538807.1"/>
    <property type="molecule type" value="Genomic_DNA"/>
</dbReference>
<keyword evidence="1" id="KW-0560">Oxidoreductase</keyword>
<dbReference type="Pfam" id="PF23169">
    <property type="entry name" value="HalD"/>
    <property type="match status" value="1"/>
</dbReference>
<dbReference type="SUPFAM" id="SSF51197">
    <property type="entry name" value="Clavaminate synthase-like"/>
    <property type="match status" value="1"/>
</dbReference>
<keyword evidence="1" id="KW-0408">Iron</keyword>
<dbReference type="InterPro" id="IPR005123">
    <property type="entry name" value="Oxoglu/Fe-dep_dioxygenase_dom"/>
</dbReference>
<dbReference type="InterPro" id="IPR056470">
    <property type="entry name" value="BesD/HalB-like"/>
</dbReference>
<proteinExistence type="inferred from homology"/>